<dbReference type="AlphaFoldDB" id="A0AAN7YLK6"/>
<name>A0AAN7YLK6_9MYCE</name>
<proteinExistence type="inferred from homology"/>
<dbReference type="Pfam" id="PF00501">
    <property type="entry name" value="AMP-binding"/>
    <property type="match status" value="1"/>
</dbReference>
<comment type="caution">
    <text evidence="4">The sequence shown here is derived from an EMBL/GenBank/DDBJ whole genome shotgun (WGS) entry which is preliminary data.</text>
</comment>
<dbReference type="EMBL" id="JAVFKY010000006">
    <property type="protein sequence ID" value="KAK5574636.1"/>
    <property type="molecule type" value="Genomic_DNA"/>
</dbReference>
<organism evidence="4 5">
    <name type="scientific">Dictyostelium firmibasis</name>
    <dbReference type="NCBI Taxonomy" id="79012"/>
    <lineage>
        <taxon>Eukaryota</taxon>
        <taxon>Amoebozoa</taxon>
        <taxon>Evosea</taxon>
        <taxon>Eumycetozoa</taxon>
        <taxon>Dictyostelia</taxon>
        <taxon>Dictyosteliales</taxon>
        <taxon>Dictyosteliaceae</taxon>
        <taxon>Dictyostelium</taxon>
    </lineage>
</organism>
<accession>A0AAN7YLK6</accession>
<evidence type="ECO:0000256" key="1">
    <source>
        <dbReference type="ARBA" id="ARBA00006432"/>
    </source>
</evidence>
<dbReference type="InterPro" id="IPR045851">
    <property type="entry name" value="AMP-bd_C_sf"/>
</dbReference>
<dbReference type="Pfam" id="PF16177">
    <property type="entry name" value="ACAS_N"/>
    <property type="match status" value="1"/>
</dbReference>
<dbReference type="Proteomes" id="UP001344447">
    <property type="component" value="Unassembled WGS sequence"/>
</dbReference>
<dbReference type="Gene3D" id="3.40.50.12780">
    <property type="entry name" value="N-terminal domain of ligase-like"/>
    <property type="match status" value="1"/>
</dbReference>
<evidence type="ECO:0000259" key="2">
    <source>
        <dbReference type="Pfam" id="PF00501"/>
    </source>
</evidence>
<dbReference type="PANTHER" id="PTHR43347">
    <property type="entry name" value="ACYL-COA SYNTHETASE"/>
    <property type="match status" value="1"/>
</dbReference>
<dbReference type="Gene3D" id="3.30.300.30">
    <property type="match status" value="1"/>
</dbReference>
<comment type="similarity">
    <text evidence="1">Belongs to the ATP-dependent AMP-binding enzyme family.</text>
</comment>
<dbReference type="GO" id="GO:0050218">
    <property type="term" value="F:propionate-CoA ligase activity"/>
    <property type="evidence" value="ECO:0007669"/>
    <property type="project" value="TreeGrafter"/>
</dbReference>
<dbReference type="InterPro" id="IPR000873">
    <property type="entry name" value="AMP-dep_synth/lig_dom"/>
</dbReference>
<dbReference type="PROSITE" id="PS00455">
    <property type="entry name" value="AMP_BINDING"/>
    <property type="match status" value="1"/>
</dbReference>
<evidence type="ECO:0000313" key="4">
    <source>
        <dbReference type="EMBL" id="KAK5574636.1"/>
    </source>
</evidence>
<dbReference type="InterPro" id="IPR032387">
    <property type="entry name" value="ACAS_N"/>
</dbReference>
<evidence type="ECO:0000259" key="3">
    <source>
        <dbReference type="Pfam" id="PF16177"/>
    </source>
</evidence>
<gene>
    <name evidence="4" type="ORF">RB653_009889</name>
</gene>
<dbReference type="SUPFAM" id="SSF56801">
    <property type="entry name" value="Acetyl-CoA synthetase-like"/>
    <property type="match status" value="1"/>
</dbReference>
<keyword evidence="5" id="KW-1185">Reference proteome</keyword>
<dbReference type="PANTHER" id="PTHR43347:SF4">
    <property type="entry name" value="AMP-DEPENDENT SYNTHETASE_LIGASE DOMAIN-CONTAINING PROTEIN-RELATED"/>
    <property type="match status" value="1"/>
</dbReference>
<feature type="domain" description="Acetyl-coenzyme A synthetase N-terminal" evidence="3">
    <location>
        <begin position="17"/>
        <end position="65"/>
    </location>
</feature>
<dbReference type="InterPro" id="IPR020845">
    <property type="entry name" value="AMP-binding_CS"/>
</dbReference>
<protein>
    <recommendedName>
        <fullName evidence="6">AMP-dependent synthetase/ligase domain-containing protein</fullName>
    </recommendedName>
</protein>
<evidence type="ECO:0008006" key="6">
    <source>
        <dbReference type="Google" id="ProtNLM"/>
    </source>
</evidence>
<feature type="domain" description="AMP-dependent synthetase/ligase" evidence="2">
    <location>
        <begin position="76"/>
        <end position="467"/>
    </location>
</feature>
<evidence type="ECO:0000313" key="5">
    <source>
        <dbReference type="Proteomes" id="UP001344447"/>
    </source>
</evidence>
<sequence>MSNKLSDPFDYENDKLYANSEPDAFWDEVAKKYVLWDKIYDKVYSGDEINPNWFSGGKLNTCYNVLDIHINNPLKRDQIALIYECSYLKKTIKLTYCQLYEKVCEFSRVLLNLNICKDDKVLIYMANTLEYIIGMLSTARIGSTHCLLFDIYSVKSLVDRINTIEPKIVLTSNYFILNDEIIDLTQNLKEAIELSNYKPNYVITHFRNDYIMNESDIKFIKSIQTIPNSLSWNEEINKIKENQQKPYYDYIPVESNHPLYIMYTSGTTGNSKAVVRSNGSHLVCLKYHYSGVLINTIALTFQSYLPIGCLTFLGFFYGLLSFGHKVVIVESGIVESKPNDENYWESVEKHKVNMAYSMPKTFRYLLKFDPEAIELRSKYDLSSLKVICLGGELIEESISQYIKDKLKLPTKRGYGQTETGSTLILCYSHKNIPYNSCGVPSIFVKPSILSPDGKELGDNEIGSIAFKLPMPPSFTTTFYKNDEKFKQLFNKFKGYYDSGDLGYKDENGCYTIVSRFDEQIQIGGNKISLNSIDKSILKHPLVIECCAIGIKDSNNDNFLVGLLMLKNNIDTNQLLIEINSIISNDINSSFILRKIVIKSTFPRSNTKIARPIITSFLNDPNYQIPSNFGKLELLYEIKNSLFEIDPKIY</sequence>
<reference evidence="4 5" key="1">
    <citation type="submission" date="2023-11" db="EMBL/GenBank/DDBJ databases">
        <title>Dfirmibasis_genome.</title>
        <authorList>
            <person name="Edelbroek B."/>
            <person name="Kjellin J."/>
            <person name="Jerlstrom-Hultqvist J."/>
            <person name="Soderbom F."/>
        </authorList>
    </citation>
    <scope>NUCLEOTIDE SEQUENCE [LARGE SCALE GENOMIC DNA]</scope>
    <source>
        <strain evidence="4 5">TNS-C-14</strain>
    </source>
</reference>
<dbReference type="InterPro" id="IPR042099">
    <property type="entry name" value="ANL_N_sf"/>
</dbReference>